<dbReference type="EMBL" id="BK015091">
    <property type="protein sequence ID" value="DAD90682.1"/>
    <property type="molecule type" value="Genomic_DNA"/>
</dbReference>
<evidence type="ECO:0000313" key="1">
    <source>
        <dbReference type="EMBL" id="DAD90682.1"/>
    </source>
</evidence>
<proteinExistence type="predicted"/>
<name>A0A8S5N8W3_9CAUD</name>
<organism evidence="1">
    <name type="scientific">Myoviridae sp. ct5kl10</name>
    <dbReference type="NCBI Taxonomy" id="2826615"/>
    <lineage>
        <taxon>Viruses</taxon>
        <taxon>Duplodnaviria</taxon>
        <taxon>Heunggongvirae</taxon>
        <taxon>Uroviricota</taxon>
        <taxon>Caudoviricetes</taxon>
    </lineage>
</organism>
<sequence>MPLTYDEQSECRGLFIACKGRKCKKTFEIKIINGKQVR</sequence>
<reference evidence="1" key="1">
    <citation type="journal article" date="2021" name="Proc. Natl. Acad. Sci. U.S.A.">
        <title>A Catalog of Tens of Thousands of Viruses from Human Metagenomes Reveals Hidden Associations with Chronic Diseases.</title>
        <authorList>
            <person name="Tisza M.J."/>
            <person name="Buck C.B."/>
        </authorList>
    </citation>
    <scope>NUCLEOTIDE SEQUENCE</scope>
    <source>
        <strain evidence="1">Ct5kl10</strain>
    </source>
</reference>
<protein>
    <submittedName>
        <fullName evidence="1">Uncharacterized protein</fullName>
    </submittedName>
</protein>
<accession>A0A8S5N8W3</accession>